<sequence length="315" mass="37009">MANICETCEDLKKYKYWHDLQNIKHQFFKIMLGDFEHHLRIPRHFIGCFMGDLSHSSVLKGPSGNEWEVQIIKTKEDVLFSNGWEKFVKDHGIKEGCFLVFRSLLHLENDEGCSQTTKFAATKLSESKLMKKKLDISSDEEMEMGDRPSRRSRRTSQGKQSQMHYISKRREVTEEEKDHAKDMARNHNKSSSKSSRKRMFEIVMRPTHVYDGFHLTIPKEWALEHMHPKDHEVKLRVPGGKEESWVVGCRWTSQRQCQIRPRWSTFVLDNNLEEHDVCVFELLQKGESGKNRLPIFDVHIFRVVSEVVPLTVLRA</sequence>
<feature type="domain" description="TF-B3" evidence="7">
    <location>
        <begin position="24"/>
        <end position="122"/>
    </location>
</feature>
<dbReference type="InterPro" id="IPR003340">
    <property type="entry name" value="B3_DNA-bd"/>
</dbReference>
<reference evidence="9" key="2">
    <citation type="submission" date="2025-08" db="UniProtKB">
        <authorList>
            <consortium name="RefSeq"/>
        </authorList>
    </citation>
    <scope>IDENTIFICATION</scope>
    <source>
        <tissue evidence="9">Leaf</tissue>
    </source>
</reference>
<keyword evidence="4" id="KW-0804">Transcription</keyword>
<evidence type="ECO:0000313" key="8">
    <source>
        <dbReference type="Proteomes" id="UP000813463"/>
    </source>
</evidence>
<name>A0ABM3RTA3_SPIOL</name>
<feature type="compositionally biased region" description="Basic residues" evidence="6">
    <location>
        <begin position="186"/>
        <end position="197"/>
    </location>
</feature>
<feature type="domain" description="TF-B3" evidence="7">
    <location>
        <begin position="200"/>
        <end position="299"/>
    </location>
</feature>
<dbReference type="PROSITE" id="PS50863">
    <property type="entry name" value="B3"/>
    <property type="match status" value="2"/>
</dbReference>
<dbReference type="CDD" id="cd10017">
    <property type="entry name" value="B3_DNA"/>
    <property type="match status" value="2"/>
</dbReference>
<dbReference type="InterPro" id="IPR044837">
    <property type="entry name" value="REM16-like"/>
</dbReference>
<dbReference type="Proteomes" id="UP000813463">
    <property type="component" value="Chromosome 4"/>
</dbReference>
<organism evidence="8 9">
    <name type="scientific">Spinacia oleracea</name>
    <name type="common">Spinach</name>
    <dbReference type="NCBI Taxonomy" id="3562"/>
    <lineage>
        <taxon>Eukaryota</taxon>
        <taxon>Viridiplantae</taxon>
        <taxon>Streptophyta</taxon>
        <taxon>Embryophyta</taxon>
        <taxon>Tracheophyta</taxon>
        <taxon>Spermatophyta</taxon>
        <taxon>Magnoliopsida</taxon>
        <taxon>eudicotyledons</taxon>
        <taxon>Gunneridae</taxon>
        <taxon>Pentapetalae</taxon>
        <taxon>Caryophyllales</taxon>
        <taxon>Chenopodiaceae</taxon>
        <taxon>Chenopodioideae</taxon>
        <taxon>Anserineae</taxon>
        <taxon>Spinacia</taxon>
    </lineage>
</organism>
<reference evidence="8" key="1">
    <citation type="journal article" date="2021" name="Nat. Commun.">
        <title>Genomic analyses provide insights into spinach domestication and the genetic basis of agronomic traits.</title>
        <authorList>
            <person name="Cai X."/>
            <person name="Sun X."/>
            <person name="Xu C."/>
            <person name="Sun H."/>
            <person name="Wang X."/>
            <person name="Ge C."/>
            <person name="Zhang Z."/>
            <person name="Wang Q."/>
            <person name="Fei Z."/>
            <person name="Jiao C."/>
            <person name="Wang Q."/>
        </authorList>
    </citation>
    <scope>NUCLEOTIDE SEQUENCE [LARGE SCALE GENOMIC DNA]</scope>
    <source>
        <strain evidence="8">cv. Varoflay</strain>
    </source>
</reference>
<protein>
    <submittedName>
        <fullName evidence="9">B3 domain-containing protein REM16 isoform X2</fullName>
    </submittedName>
</protein>
<evidence type="ECO:0000256" key="1">
    <source>
        <dbReference type="ARBA" id="ARBA00004123"/>
    </source>
</evidence>
<dbReference type="PANTHER" id="PTHR31391:SF137">
    <property type="entry name" value="B3 DOMAIN-CONTAINING PROTEIN REM16-LIKE"/>
    <property type="match status" value="1"/>
</dbReference>
<evidence type="ECO:0000256" key="6">
    <source>
        <dbReference type="SAM" id="MobiDB-lite"/>
    </source>
</evidence>
<dbReference type="SUPFAM" id="SSF101936">
    <property type="entry name" value="DNA-binding pseudobarrel domain"/>
    <property type="match status" value="2"/>
</dbReference>
<evidence type="ECO:0000313" key="9">
    <source>
        <dbReference type="RefSeq" id="XP_056698851.1"/>
    </source>
</evidence>
<evidence type="ECO:0000256" key="3">
    <source>
        <dbReference type="ARBA" id="ARBA00023125"/>
    </source>
</evidence>
<dbReference type="RefSeq" id="XP_056698851.1">
    <property type="nucleotide sequence ID" value="XM_056842873.1"/>
</dbReference>
<dbReference type="SMART" id="SM01019">
    <property type="entry name" value="B3"/>
    <property type="match status" value="2"/>
</dbReference>
<gene>
    <name evidence="9" type="primary">LOC110786600</name>
</gene>
<feature type="compositionally biased region" description="Basic and acidic residues" evidence="6">
    <location>
        <begin position="168"/>
        <end position="185"/>
    </location>
</feature>
<dbReference type="InterPro" id="IPR015300">
    <property type="entry name" value="DNA-bd_pseudobarrel_sf"/>
</dbReference>
<evidence type="ECO:0000256" key="4">
    <source>
        <dbReference type="ARBA" id="ARBA00023163"/>
    </source>
</evidence>
<dbReference type="GeneID" id="110786600"/>
<accession>A0ABM3RTA3</accession>
<evidence type="ECO:0000259" key="7">
    <source>
        <dbReference type="PROSITE" id="PS50863"/>
    </source>
</evidence>
<keyword evidence="3" id="KW-0238">DNA-binding</keyword>
<dbReference type="PANTHER" id="PTHR31391">
    <property type="entry name" value="B3 DOMAIN-CONTAINING PROTEIN OS11G0197600-RELATED"/>
    <property type="match status" value="1"/>
</dbReference>
<evidence type="ECO:0000256" key="5">
    <source>
        <dbReference type="ARBA" id="ARBA00023242"/>
    </source>
</evidence>
<keyword evidence="2" id="KW-0805">Transcription regulation</keyword>
<keyword evidence="5" id="KW-0539">Nucleus</keyword>
<proteinExistence type="predicted"/>
<dbReference type="Gene3D" id="2.40.330.10">
    <property type="entry name" value="DNA-binding pseudobarrel domain"/>
    <property type="match status" value="2"/>
</dbReference>
<keyword evidence="8" id="KW-1185">Reference proteome</keyword>
<dbReference type="Pfam" id="PF02362">
    <property type="entry name" value="B3"/>
    <property type="match status" value="2"/>
</dbReference>
<evidence type="ECO:0000256" key="2">
    <source>
        <dbReference type="ARBA" id="ARBA00023015"/>
    </source>
</evidence>
<comment type="subcellular location">
    <subcellularLocation>
        <location evidence="1">Nucleus</location>
    </subcellularLocation>
</comment>
<feature type="region of interest" description="Disordered" evidence="6">
    <location>
        <begin position="135"/>
        <end position="198"/>
    </location>
</feature>